<sequence length="207" mass="23999">MATESRLVLSHVVGERSQKSSDQLIKNTAKKLSSIPLFVTDGLKFYIKSLRKQYGKLKQFAPTGKRGRPRSPKLIVDELLKYAQVIKIRAEGKLKSVVKRIIFGEGINSKMISTSYIERLNLTCRQDNNRISRKTIGFSKKAEELDHQMTLYFACYNYCRKHRSLKYKDETGIARLNCPAKHAGLIDHVWCLHELLVYPYHKIQTYY</sequence>
<gene>
    <name evidence="1" type="ordered locus">MCON_1744</name>
</gene>
<dbReference type="KEGG" id="mcj:MCON_1744"/>
<evidence type="ECO:0000313" key="1">
    <source>
        <dbReference type="EMBL" id="AEB68359.1"/>
    </source>
</evidence>
<proteinExistence type="predicted"/>
<protein>
    <recommendedName>
        <fullName evidence="3">Transposase</fullName>
    </recommendedName>
</protein>
<dbReference type="AlphaFoldDB" id="F4BVC5"/>
<dbReference type="Proteomes" id="UP000007807">
    <property type="component" value="Chromosome"/>
</dbReference>
<evidence type="ECO:0000313" key="2">
    <source>
        <dbReference type="Proteomes" id="UP000007807"/>
    </source>
</evidence>
<organism evidence="1 2">
    <name type="scientific">Methanothrix soehngenii (strain ATCC 5969 / DSM 3671 / JCM 10134 / NBRC 103675 / OCM 69 / GP-6)</name>
    <name type="common">Methanosaeta concilii</name>
    <dbReference type="NCBI Taxonomy" id="990316"/>
    <lineage>
        <taxon>Archaea</taxon>
        <taxon>Methanobacteriati</taxon>
        <taxon>Methanobacteriota</taxon>
        <taxon>Stenosarchaea group</taxon>
        <taxon>Methanomicrobia</taxon>
        <taxon>Methanotrichales</taxon>
        <taxon>Methanotrichaceae</taxon>
        <taxon>Methanothrix</taxon>
    </lineage>
</organism>
<accession>F4BVC5</accession>
<reference evidence="1 2" key="1">
    <citation type="journal article" date="2011" name="J. Bacteriol.">
        <title>Complete genome sequence of Methanosaeta concilii, a specialist in aceticlastic methanogenesis.</title>
        <authorList>
            <person name="Barber R.D."/>
            <person name="Zhang L."/>
            <person name="Harnack M."/>
            <person name="Olson M.V."/>
            <person name="Kaul R."/>
            <person name="Ingram-Smith C."/>
            <person name="Smith K.S."/>
        </authorList>
    </citation>
    <scope>NUCLEOTIDE SEQUENCE [LARGE SCALE GENOMIC DNA]</scope>
    <source>
        <strain evidence="2">ATCC 5969 / DSM 3671 / JCM 10134 / NBRC 103675 / OCM 69 / GP-6</strain>
    </source>
</reference>
<keyword evidence="2" id="KW-1185">Reference proteome</keyword>
<dbReference type="HOGENOM" id="CLU_054009_2_0_2"/>
<name>F4BVC5_METSG</name>
<dbReference type="EMBL" id="CP002565">
    <property type="protein sequence ID" value="AEB68359.1"/>
    <property type="molecule type" value="Genomic_DNA"/>
</dbReference>
<dbReference type="InParanoid" id="F4BVC5"/>
<evidence type="ECO:0008006" key="3">
    <source>
        <dbReference type="Google" id="ProtNLM"/>
    </source>
</evidence>